<dbReference type="EMBL" id="JAMZFT010000001">
    <property type="protein sequence ID" value="MCP1336005.1"/>
    <property type="molecule type" value="Genomic_DNA"/>
</dbReference>
<dbReference type="Proteomes" id="UP001055804">
    <property type="component" value="Unassembled WGS sequence"/>
</dbReference>
<dbReference type="RefSeq" id="WP_269331925.1">
    <property type="nucleotide sequence ID" value="NZ_JAMZFT010000001.1"/>
</dbReference>
<protein>
    <recommendedName>
        <fullName evidence="2">Putative gamma-glutamylcyclotransferase</fullName>
    </recommendedName>
</protein>
<dbReference type="PANTHER" id="PTHR31544:SF2">
    <property type="entry name" value="AIG2-LIKE PROTEIN D"/>
    <property type="match status" value="1"/>
</dbReference>
<comment type="caution">
    <text evidence="4">The sequence shown here is derived from an EMBL/GenBank/DDBJ whole genome shotgun (WGS) entry which is preliminary data.</text>
</comment>
<proteinExistence type="predicted"/>
<dbReference type="Pfam" id="PF06094">
    <property type="entry name" value="GGACT"/>
    <property type="match status" value="1"/>
</dbReference>
<dbReference type="InterPro" id="IPR036568">
    <property type="entry name" value="GGCT-like_sf"/>
</dbReference>
<dbReference type="InterPro" id="IPR045038">
    <property type="entry name" value="AIG2-like"/>
</dbReference>
<dbReference type="AlphaFoldDB" id="A0A9J6PAE4"/>
<evidence type="ECO:0000313" key="4">
    <source>
        <dbReference type="EMBL" id="MCP1336005.1"/>
    </source>
</evidence>
<gene>
    <name evidence="4" type="ORF">NJQ99_06250</name>
</gene>
<dbReference type="GO" id="GO:0016740">
    <property type="term" value="F:transferase activity"/>
    <property type="evidence" value="ECO:0007669"/>
    <property type="project" value="UniProtKB-KW"/>
</dbReference>
<accession>A0A9J6PAE4</accession>
<dbReference type="Gene3D" id="3.10.490.10">
    <property type="entry name" value="Gamma-glutamyl cyclotransferase-like"/>
    <property type="match status" value="1"/>
</dbReference>
<name>A0A9J6PAE4_9PROT</name>
<evidence type="ECO:0000256" key="1">
    <source>
        <dbReference type="ARBA" id="ARBA00022679"/>
    </source>
</evidence>
<sequence length="183" mass="20191">MPKTPAPAAHPERMFFFGSLRDLDLLEIVIGRTPHGLALADGHLDHHAVHCVAGEPFPMLVARDGARAHGLLVEGLGPHEVDRISFYEDVDYTLSPVAVHADGARVEAHAYLALETLTDSGTPWDLARWQAEEKAFMLLCAEEMMRFHGVLTHAEVDARWPAIKARAAARLEAATRPHRQATR</sequence>
<keyword evidence="1" id="KW-0808">Transferase</keyword>
<feature type="domain" description="Gamma-glutamylcyclotransferase AIG2-like" evidence="3">
    <location>
        <begin position="14"/>
        <end position="118"/>
    </location>
</feature>
<dbReference type="PANTHER" id="PTHR31544">
    <property type="entry name" value="AIG2-LIKE PROTEIN D"/>
    <property type="match status" value="1"/>
</dbReference>
<dbReference type="SUPFAM" id="SSF110857">
    <property type="entry name" value="Gamma-glutamyl cyclotransferase-like"/>
    <property type="match status" value="1"/>
</dbReference>
<dbReference type="InterPro" id="IPR013024">
    <property type="entry name" value="GGCT-like"/>
</dbReference>
<evidence type="ECO:0000259" key="3">
    <source>
        <dbReference type="Pfam" id="PF06094"/>
    </source>
</evidence>
<evidence type="ECO:0000256" key="2">
    <source>
        <dbReference type="ARBA" id="ARBA00030602"/>
    </source>
</evidence>
<dbReference type="InterPro" id="IPR009288">
    <property type="entry name" value="AIG2-like_dom"/>
</dbReference>
<keyword evidence="5" id="KW-1185">Reference proteome</keyword>
<organism evidence="4 5">
    <name type="scientific">Futiania mangrovi</name>
    <dbReference type="NCBI Taxonomy" id="2959716"/>
    <lineage>
        <taxon>Bacteria</taxon>
        <taxon>Pseudomonadati</taxon>
        <taxon>Pseudomonadota</taxon>
        <taxon>Alphaproteobacteria</taxon>
        <taxon>Futianiales</taxon>
        <taxon>Futianiaceae</taxon>
        <taxon>Futiania</taxon>
    </lineage>
</organism>
<reference evidence="4" key="1">
    <citation type="submission" date="2022-06" db="EMBL/GenBank/DDBJ databases">
        <title>Isolation and Genomics of Futiania mangrovii gen. nov., sp. nov., a Rare and Metabolically-versatile member in the Class Alphaproteobacteria.</title>
        <authorList>
            <person name="Liu L."/>
            <person name="Huang W.-C."/>
            <person name="Pan J."/>
            <person name="Li J."/>
            <person name="Huang Y."/>
            <person name="Du H."/>
            <person name="Liu Y."/>
            <person name="Li M."/>
        </authorList>
    </citation>
    <scope>NUCLEOTIDE SEQUENCE</scope>
    <source>
        <strain evidence="4">FT118</strain>
    </source>
</reference>
<evidence type="ECO:0000313" key="5">
    <source>
        <dbReference type="Proteomes" id="UP001055804"/>
    </source>
</evidence>
<dbReference type="CDD" id="cd06661">
    <property type="entry name" value="GGCT_like"/>
    <property type="match status" value="1"/>
</dbReference>